<evidence type="ECO:0000313" key="2">
    <source>
        <dbReference type="EMBL" id="KAB1280630.1"/>
    </source>
</evidence>
<dbReference type="EMBL" id="JWIN03000003">
    <property type="protein sequence ID" value="KAB1280630.1"/>
    <property type="molecule type" value="Genomic_DNA"/>
</dbReference>
<proteinExistence type="predicted"/>
<evidence type="ECO:0000313" key="3">
    <source>
        <dbReference type="Proteomes" id="UP000299084"/>
    </source>
</evidence>
<gene>
    <name evidence="2" type="ORF">Cadr_000004201</name>
</gene>
<reference evidence="2 3" key="1">
    <citation type="journal article" date="2019" name="Mol. Ecol. Resour.">
        <title>Improving Illumina assemblies with Hi-C and long reads: an example with the North African dromedary.</title>
        <authorList>
            <person name="Elbers J.P."/>
            <person name="Rogers M.F."/>
            <person name="Perelman P.L."/>
            <person name="Proskuryakova A.A."/>
            <person name="Serdyukova N.A."/>
            <person name="Johnson W.E."/>
            <person name="Horin P."/>
            <person name="Corander J."/>
            <person name="Murphy D."/>
            <person name="Burger P.A."/>
        </authorList>
    </citation>
    <scope>NUCLEOTIDE SEQUENCE [LARGE SCALE GENOMIC DNA]</scope>
    <source>
        <strain evidence="2">Drom800</strain>
        <tissue evidence="2">Blood</tissue>
    </source>
</reference>
<keyword evidence="3" id="KW-1185">Reference proteome</keyword>
<evidence type="ECO:0000256" key="1">
    <source>
        <dbReference type="SAM" id="MobiDB-lite"/>
    </source>
</evidence>
<comment type="caution">
    <text evidence="2">The sequence shown here is derived from an EMBL/GenBank/DDBJ whole genome shotgun (WGS) entry which is preliminary data.</text>
</comment>
<dbReference type="Proteomes" id="UP000299084">
    <property type="component" value="Unassembled WGS sequence"/>
</dbReference>
<sequence length="110" mass="12112">MQTINPVGAGGAGWKRMVTISASHHIRGNWAQGRGHWQPVLRFSHSQKKDDKGGITQVTLVLPMPEGKSYKTAKGHGCSGWRQNFLASSVDREEASRTRAGEGDRHHPRS</sequence>
<protein>
    <submittedName>
        <fullName evidence="2">Uncharacterized protein</fullName>
    </submittedName>
</protein>
<organism evidence="2 3">
    <name type="scientific">Camelus dromedarius</name>
    <name type="common">Dromedary</name>
    <name type="synonym">Arabian camel</name>
    <dbReference type="NCBI Taxonomy" id="9838"/>
    <lineage>
        <taxon>Eukaryota</taxon>
        <taxon>Metazoa</taxon>
        <taxon>Chordata</taxon>
        <taxon>Craniata</taxon>
        <taxon>Vertebrata</taxon>
        <taxon>Euteleostomi</taxon>
        <taxon>Mammalia</taxon>
        <taxon>Eutheria</taxon>
        <taxon>Laurasiatheria</taxon>
        <taxon>Artiodactyla</taxon>
        <taxon>Tylopoda</taxon>
        <taxon>Camelidae</taxon>
        <taxon>Camelus</taxon>
    </lineage>
</organism>
<feature type="compositionally biased region" description="Basic and acidic residues" evidence="1">
    <location>
        <begin position="90"/>
        <end position="110"/>
    </location>
</feature>
<dbReference type="AlphaFoldDB" id="A0A5N4EBA2"/>
<accession>A0A5N4EBA2</accession>
<feature type="region of interest" description="Disordered" evidence="1">
    <location>
        <begin position="88"/>
        <end position="110"/>
    </location>
</feature>
<name>A0A5N4EBA2_CAMDR</name>